<reference evidence="3 4" key="1">
    <citation type="submission" date="2023-07" db="EMBL/GenBank/DDBJ databases">
        <title>Genomic Encyclopedia of Type Strains, Phase IV (KMG-IV): sequencing the most valuable type-strain genomes for metagenomic binning, comparative biology and taxonomic classification.</title>
        <authorList>
            <person name="Goeker M."/>
        </authorList>
    </citation>
    <scope>NUCLEOTIDE SEQUENCE [LARGE SCALE GENOMIC DNA]</scope>
    <source>
        <strain evidence="3 4">DSM 15049</strain>
    </source>
</reference>
<evidence type="ECO:0000259" key="2">
    <source>
        <dbReference type="Pfam" id="PF04892"/>
    </source>
</evidence>
<name>A0ABU0MY66_9FIRM</name>
<dbReference type="RefSeq" id="WP_307503908.1">
    <property type="nucleotide sequence ID" value="NZ_BAAACE010000001.1"/>
</dbReference>
<feature type="transmembrane region" description="Helical" evidence="1">
    <location>
        <begin position="41"/>
        <end position="60"/>
    </location>
</feature>
<dbReference type="Pfam" id="PF04892">
    <property type="entry name" value="VanZ"/>
    <property type="match status" value="1"/>
</dbReference>
<dbReference type="InterPro" id="IPR053150">
    <property type="entry name" value="Teicoplanin_resist-assoc"/>
</dbReference>
<dbReference type="InterPro" id="IPR006976">
    <property type="entry name" value="VanZ-like"/>
</dbReference>
<feature type="transmembrane region" description="Helical" evidence="1">
    <location>
        <begin position="12"/>
        <end position="29"/>
    </location>
</feature>
<dbReference type="Proteomes" id="UP001232584">
    <property type="component" value="Unassembled WGS sequence"/>
</dbReference>
<accession>A0ABU0MY66</accession>
<dbReference type="PANTHER" id="PTHR36834">
    <property type="entry name" value="MEMBRANE PROTEIN-RELATED"/>
    <property type="match status" value="1"/>
</dbReference>
<keyword evidence="1" id="KW-0472">Membrane</keyword>
<organism evidence="3 4">
    <name type="scientific">Paraclostridium ghonii</name>
    <dbReference type="NCBI Taxonomy" id="29358"/>
    <lineage>
        <taxon>Bacteria</taxon>
        <taxon>Bacillati</taxon>
        <taxon>Bacillota</taxon>
        <taxon>Clostridia</taxon>
        <taxon>Peptostreptococcales</taxon>
        <taxon>Peptostreptococcaceae</taxon>
        <taxon>Paraclostridium</taxon>
    </lineage>
</organism>
<evidence type="ECO:0000313" key="4">
    <source>
        <dbReference type="Proteomes" id="UP001232584"/>
    </source>
</evidence>
<keyword evidence="1" id="KW-0812">Transmembrane</keyword>
<proteinExistence type="predicted"/>
<dbReference type="EMBL" id="JAUSWG010000003">
    <property type="protein sequence ID" value="MDQ0555857.1"/>
    <property type="molecule type" value="Genomic_DNA"/>
</dbReference>
<dbReference type="PANTHER" id="PTHR36834:SF2">
    <property type="entry name" value="MEMBRANE PROTEIN"/>
    <property type="match status" value="1"/>
</dbReference>
<sequence>MSRIYSVLRDANFYSLLCLVLPCLIYQIIIIKRMDLKERKYLIPHLIWVYIFLIYIYLALNVAGIGTIWDIGQHSGIIRINEINLMPLRSDGIMTYILNIIMFMPLGFLLSFIWEDFRNLVKVLYTGFLFSLAIEISQLFNNRATDIDDLIMNTLGAILGYFVYVGVSNLFNNITKKTASKDEDTIQNKSTDYENKKTIYLSKNEAITYLILAVLGEFFLYNWNLIA</sequence>
<comment type="caution">
    <text evidence="3">The sequence shown here is derived from an EMBL/GenBank/DDBJ whole genome shotgun (WGS) entry which is preliminary data.</text>
</comment>
<evidence type="ECO:0000256" key="1">
    <source>
        <dbReference type="SAM" id="Phobius"/>
    </source>
</evidence>
<evidence type="ECO:0000313" key="3">
    <source>
        <dbReference type="EMBL" id="MDQ0555857.1"/>
    </source>
</evidence>
<gene>
    <name evidence="3" type="ORF">QOZ92_000970</name>
</gene>
<protein>
    <submittedName>
        <fullName evidence="3">Glycopeptide antibiotics resistance protein</fullName>
    </submittedName>
</protein>
<keyword evidence="4" id="KW-1185">Reference proteome</keyword>
<feature type="transmembrane region" description="Helical" evidence="1">
    <location>
        <begin position="93"/>
        <end position="113"/>
    </location>
</feature>
<feature type="domain" description="VanZ-like" evidence="2">
    <location>
        <begin position="53"/>
        <end position="165"/>
    </location>
</feature>
<feature type="transmembrane region" description="Helical" evidence="1">
    <location>
        <begin position="206"/>
        <end position="226"/>
    </location>
</feature>
<keyword evidence="1" id="KW-1133">Transmembrane helix</keyword>
<feature type="transmembrane region" description="Helical" evidence="1">
    <location>
        <begin position="150"/>
        <end position="171"/>
    </location>
</feature>